<organism evidence="12 13">
    <name type="scientific">Orenia marismortui</name>
    <dbReference type="NCBI Taxonomy" id="46469"/>
    <lineage>
        <taxon>Bacteria</taxon>
        <taxon>Bacillati</taxon>
        <taxon>Bacillota</taxon>
        <taxon>Clostridia</taxon>
        <taxon>Halanaerobiales</taxon>
        <taxon>Halobacteroidaceae</taxon>
        <taxon>Orenia</taxon>
    </lineage>
</organism>
<dbReference type="PANTHER" id="PTHR43837">
    <property type="entry name" value="RIBOSOMAL PROTEIN S12 METHYLTHIOTRANSFERASE RIMO"/>
    <property type="match status" value="1"/>
</dbReference>
<dbReference type="SFLD" id="SFLDS00029">
    <property type="entry name" value="Radical_SAM"/>
    <property type="match status" value="1"/>
</dbReference>
<feature type="binding site" evidence="8">
    <location>
        <position position="159"/>
    </location>
    <ligand>
        <name>[4Fe-4S] cluster</name>
        <dbReference type="ChEBI" id="CHEBI:49883"/>
        <label>2</label>
        <note>4Fe-4S-S-AdoMet</note>
    </ligand>
</feature>
<feature type="binding site" evidence="8">
    <location>
        <position position="47"/>
    </location>
    <ligand>
        <name>[4Fe-4S] cluster</name>
        <dbReference type="ChEBI" id="CHEBI:49883"/>
        <label>1</label>
    </ligand>
</feature>
<evidence type="ECO:0000256" key="6">
    <source>
        <dbReference type="ARBA" id="ARBA00023004"/>
    </source>
</evidence>
<keyword evidence="4 8" id="KW-0949">S-adenosyl-L-methionine</keyword>
<protein>
    <recommendedName>
        <fullName evidence="8">Ribosomal protein uS12 methylthiotransferase RimO</fullName>
        <shortName evidence="8">uS12 MTTase</shortName>
        <shortName evidence="8">uS12 methylthiotransferase</shortName>
        <ecNumber evidence="8">2.8.4.4</ecNumber>
    </recommendedName>
    <alternativeName>
        <fullName evidence="8">Ribosomal protein uS12 (aspartate-C(3))-methylthiotransferase</fullName>
    </alternativeName>
    <alternativeName>
        <fullName evidence="8">Ribosome maturation factor RimO</fullName>
    </alternativeName>
</protein>
<dbReference type="NCBIfam" id="TIGR01125">
    <property type="entry name" value="30S ribosomal protein S12 methylthiotransferase RimO"/>
    <property type="match status" value="1"/>
</dbReference>
<evidence type="ECO:0000256" key="2">
    <source>
        <dbReference type="ARBA" id="ARBA00022490"/>
    </source>
</evidence>
<comment type="similarity">
    <text evidence="8">Belongs to the methylthiotransferase family. RimO subfamily.</text>
</comment>
<evidence type="ECO:0000256" key="1">
    <source>
        <dbReference type="ARBA" id="ARBA00022485"/>
    </source>
</evidence>
<evidence type="ECO:0000313" key="12">
    <source>
        <dbReference type="EMBL" id="TDX52931.1"/>
    </source>
</evidence>
<name>A0A4V3GYJ3_9FIRM</name>
<feature type="domain" description="Radical SAM core" evidence="11">
    <location>
        <begin position="141"/>
        <end position="371"/>
    </location>
</feature>
<evidence type="ECO:0000256" key="4">
    <source>
        <dbReference type="ARBA" id="ARBA00022691"/>
    </source>
</evidence>
<accession>A0A4V3GYJ3</accession>
<dbReference type="RefSeq" id="WP_134115144.1">
    <property type="nucleotide sequence ID" value="NZ_SOEG01000004.1"/>
</dbReference>
<evidence type="ECO:0000259" key="11">
    <source>
        <dbReference type="PROSITE" id="PS51918"/>
    </source>
</evidence>
<dbReference type="SUPFAM" id="SSF102114">
    <property type="entry name" value="Radical SAM enzymes"/>
    <property type="match status" value="1"/>
</dbReference>
<dbReference type="GO" id="GO:0035599">
    <property type="term" value="F:aspartic acid methylthiotransferase activity"/>
    <property type="evidence" value="ECO:0007669"/>
    <property type="project" value="TreeGrafter"/>
</dbReference>
<dbReference type="GO" id="GO:0051539">
    <property type="term" value="F:4 iron, 4 sulfur cluster binding"/>
    <property type="evidence" value="ECO:0007669"/>
    <property type="project" value="UniProtKB-UniRule"/>
</dbReference>
<evidence type="ECO:0000256" key="5">
    <source>
        <dbReference type="ARBA" id="ARBA00022723"/>
    </source>
</evidence>
<evidence type="ECO:0000256" key="8">
    <source>
        <dbReference type="HAMAP-Rule" id="MF_01865"/>
    </source>
</evidence>
<dbReference type="SFLD" id="SFLDG01082">
    <property type="entry name" value="B12-binding_domain_containing"/>
    <property type="match status" value="1"/>
</dbReference>
<dbReference type="AlphaFoldDB" id="A0A4V3GYJ3"/>
<comment type="subcellular location">
    <subcellularLocation>
        <location evidence="8">Cytoplasm</location>
    </subcellularLocation>
</comment>
<feature type="domain" description="TRAM" evidence="9">
    <location>
        <begin position="374"/>
        <end position="441"/>
    </location>
</feature>
<evidence type="ECO:0000259" key="9">
    <source>
        <dbReference type="PROSITE" id="PS50926"/>
    </source>
</evidence>
<dbReference type="InterPro" id="IPR020612">
    <property type="entry name" value="Methylthiotransferase_CS"/>
</dbReference>
<dbReference type="InterPro" id="IPR038135">
    <property type="entry name" value="Methylthiotransferase_N_sf"/>
</dbReference>
<evidence type="ECO:0000259" key="10">
    <source>
        <dbReference type="PROSITE" id="PS51449"/>
    </source>
</evidence>
<dbReference type="STRING" id="926561.GCA_000379025_00362"/>
<comment type="caution">
    <text evidence="12">The sequence shown here is derived from an EMBL/GenBank/DDBJ whole genome shotgun (WGS) entry which is preliminary data.</text>
</comment>
<dbReference type="FunFam" id="3.80.30.20:FF:000001">
    <property type="entry name" value="tRNA-2-methylthio-N(6)-dimethylallyladenosine synthase 2"/>
    <property type="match status" value="1"/>
</dbReference>
<keyword evidence="1 8" id="KW-0004">4Fe-4S</keyword>
<dbReference type="InterPro" id="IPR005839">
    <property type="entry name" value="Methylthiotransferase"/>
</dbReference>
<dbReference type="PROSITE" id="PS01278">
    <property type="entry name" value="MTTASE_RADICAL"/>
    <property type="match status" value="1"/>
</dbReference>
<comment type="catalytic activity">
    <reaction evidence="8">
        <text>L-aspartate(89)-[ribosomal protein uS12]-hydrogen + (sulfur carrier)-SH + AH2 + 2 S-adenosyl-L-methionine = 3-methylsulfanyl-L-aspartate(89)-[ribosomal protein uS12]-hydrogen + (sulfur carrier)-H + 5'-deoxyadenosine + L-methionine + A + S-adenosyl-L-homocysteine + 2 H(+)</text>
        <dbReference type="Rhea" id="RHEA:37087"/>
        <dbReference type="Rhea" id="RHEA-COMP:10460"/>
        <dbReference type="Rhea" id="RHEA-COMP:10461"/>
        <dbReference type="Rhea" id="RHEA-COMP:14737"/>
        <dbReference type="Rhea" id="RHEA-COMP:14739"/>
        <dbReference type="ChEBI" id="CHEBI:13193"/>
        <dbReference type="ChEBI" id="CHEBI:15378"/>
        <dbReference type="ChEBI" id="CHEBI:17319"/>
        <dbReference type="ChEBI" id="CHEBI:17499"/>
        <dbReference type="ChEBI" id="CHEBI:29917"/>
        <dbReference type="ChEBI" id="CHEBI:29961"/>
        <dbReference type="ChEBI" id="CHEBI:57844"/>
        <dbReference type="ChEBI" id="CHEBI:57856"/>
        <dbReference type="ChEBI" id="CHEBI:59789"/>
        <dbReference type="ChEBI" id="CHEBI:64428"/>
        <dbReference type="ChEBI" id="CHEBI:73599"/>
        <dbReference type="EC" id="2.8.4.4"/>
    </reaction>
</comment>
<dbReference type="SFLD" id="SFLDG01061">
    <property type="entry name" value="methylthiotransferase"/>
    <property type="match status" value="1"/>
</dbReference>
<dbReference type="Pfam" id="PF18693">
    <property type="entry name" value="TRAM_2"/>
    <property type="match status" value="1"/>
</dbReference>
<dbReference type="PROSITE" id="PS51449">
    <property type="entry name" value="MTTASE_N"/>
    <property type="match status" value="1"/>
</dbReference>
<dbReference type="GO" id="GO:0005840">
    <property type="term" value="C:ribosome"/>
    <property type="evidence" value="ECO:0007669"/>
    <property type="project" value="UniProtKB-KW"/>
</dbReference>
<dbReference type="Gene3D" id="3.80.30.20">
    <property type="entry name" value="tm_1862 like domain"/>
    <property type="match status" value="1"/>
</dbReference>
<feature type="binding site" evidence="8">
    <location>
        <position position="155"/>
    </location>
    <ligand>
        <name>[4Fe-4S] cluster</name>
        <dbReference type="ChEBI" id="CHEBI:49883"/>
        <label>2</label>
        <note>4Fe-4S-S-AdoMet</note>
    </ligand>
</feature>
<dbReference type="GO" id="GO:0046872">
    <property type="term" value="F:metal ion binding"/>
    <property type="evidence" value="ECO:0007669"/>
    <property type="project" value="UniProtKB-KW"/>
</dbReference>
<dbReference type="GO" id="GO:0103039">
    <property type="term" value="F:protein methylthiotransferase activity"/>
    <property type="evidence" value="ECO:0007669"/>
    <property type="project" value="UniProtKB-EC"/>
</dbReference>
<dbReference type="InterPro" id="IPR007197">
    <property type="entry name" value="rSAM"/>
</dbReference>
<keyword evidence="3 8" id="KW-0808">Transferase</keyword>
<dbReference type="SFLD" id="SFLDF00274">
    <property type="entry name" value="ribosomal_protein_S12_methylth"/>
    <property type="match status" value="1"/>
</dbReference>
<feature type="binding site" evidence="8">
    <location>
        <position position="81"/>
    </location>
    <ligand>
        <name>[4Fe-4S] cluster</name>
        <dbReference type="ChEBI" id="CHEBI:49883"/>
        <label>1</label>
    </ligand>
</feature>
<gene>
    <name evidence="8" type="primary">rimO</name>
    <name evidence="12" type="ORF">C7959_10456</name>
</gene>
<dbReference type="InterPro" id="IPR023404">
    <property type="entry name" value="rSAM_horseshoe"/>
</dbReference>
<evidence type="ECO:0000313" key="13">
    <source>
        <dbReference type="Proteomes" id="UP000295832"/>
    </source>
</evidence>
<keyword evidence="13" id="KW-1185">Reference proteome</keyword>
<keyword evidence="6 8" id="KW-0408">Iron</keyword>
<dbReference type="PROSITE" id="PS51918">
    <property type="entry name" value="RADICAL_SAM"/>
    <property type="match status" value="1"/>
</dbReference>
<dbReference type="GO" id="GO:0035600">
    <property type="term" value="P:tRNA methylthiolation"/>
    <property type="evidence" value="ECO:0007669"/>
    <property type="project" value="UniProtKB-ARBA"/>
</dbReference>
<reference evidence="12 13" key="1">
    <citation type="submission" date="2019-03" db="EMBL/GenBank/DDBJ databases">
        <title>Subsurface microbial communities from deep shales in Ohio and West Virginia, USA.</title>
        <authorList>
            <person name="Wrighton K."/>
        </authorList>
    </citation>
    <scope>NUCLEOTIDE SEQUENCE [LARGE SCALE GENOMIC DNA]</scope>
    <source>
        <strain evidence="12 13">MSL 6dP</strain>
    </source>
</reference>
<feature type="binding site" evidence="8">
    <location>
        <position position="11"/>
    </location>
    <ligand>
        <name>[4Fe-4S] cluster</name>
        <dbReference type="ChEBI" id="CHEBI:49883"/>
        <label>1</label>
    </ligand>
</feature>
<dbReference type="InterPro" id="IPR005840">
    <property type="entry name" value="Ribosomal_uS12_MeSTrfase_RimO"/>
</dbReference>
<keyword evidence="7 8" id="KW-0411">Iron-sulfur</keyword>
<dbReference type="Gene3D" id="3.40.50.12160">
    <property type="entry name" value="Methylthiotransferase, N-terminal domain"/>
    <property type="match status" value="1"/>
</dbReference>
<dbReference type="GO" id="GO:0005829">
    <property type="term" value="C:cytosol"/>
    <property type="evidence" value="ECO:0007669"/>
    <property type="project" value="TreeGrafter"/>
</dbReference>
<comment type="function">
    <text evidence="8">Catalyzes the methylthiolation of an aspartic acid residue of ribosomal protein uS12.</text>
</comment>
<dbReference type="SMART" id="SM00729">
    <property type="entry name" value="Elp3"/>
    <property type="match status" value="1"/>
</dbReference>
<dbReference type="HAMAP" id="MF_01865">
    <property type="entry name" value="MTTase_RimO"/>
    <property type="match status" value="1"/>
</dbReference>
<dbReference type="InterPro" id="IPR002792">
    <property type="entry name" value="TRAM_dom"/>
</dbReference>
<dbReference type="Proteomes" id="UP000295832">
    <property type="component" value="Unassembled WGS sequence"/>
</dbReference>
<dbReference type="Pfam" id="PF04055">
    <property type="entry name" value="Radical_SAM"/>
    <property type="match status" value="1"/>
</dbReference>
<dbReference type="CDD" id="cd01335">
    <property type="entry name" value="Radical_SAM"/>
    <property type="match status" value="1"/>
</dbReference>
<dbReference type="InterPro" id="IPR058240">
    <property type="entry name" value="rSAM_sf"/>
</dbReference>
<dbReference type="InterPro" id="IPR013848">
    <property type="entry name" value="Methylthiotransferase_N"/>
</dbReference>
<dbReference type="GO" id="GO:0140101">
    <property type="term" value="F:catalytic activity, acting on a tRNA"/>
    <property type="evidence" value="ECO:0007669"/>
    <property type="project" value="UniProtKB-ARBA"/>
</dbReference>
<sequence>MSTIGLLSLGCAKNQVDSEIMLGLIKDAGHEIIKSYSEAEVLIVNTCGFISDAKEESIESILELAKYKKAGNCKLLIVTGCLSQRYSKELEDEISEVDAIVGTGNFDKIVEIIDDAFGGKKRVEVVDPEFDYDRDLPRNNLTPQHTAYVKIAEGCNNFCSYCIIPQLRGDLKSRSIENIVKEVKKLSEQGVKEINIIAQDITQYGIDLYDESKLVELLKELLKIDGIKWFRLLYAYPSHLSEDLIEIIATEDRICNYLDLPVQHSDDEIRRKMNRGGSQEDVLATIKKLRDRIPDITLRTSLIVGFPGETEEQFDNLLSFIKEAQFDRLGAFTYSQEEGTPAAKMDCQIPEERKQERFERVMNLQQDISYERNQSWIAKEIQVLVEEVQSEDPKIMVGRTRRDAPDVDGVIYVEGSSAKIGDMIKVKVTDAYEYDLVGVEI</sequence>
<feature type="domain" description="MTTase N-terminal" evidence="10">
    <location>
        <begin position="2"/>
        <end position="118"/>
    </location>
</feature>
<keyword evidence="12" id="KW-0687">Ribonucleoprotein</keyword>
<dbReference type="EC" id="2.8.4.4" evidence="8"/>
<evidence type="ECO:0000256" key="3">
    <source>
        <dbReference type="ARBA" id="ARBA00022679"/>
    </source>
</evidence>
<dbReference type="InterPro" id="IPR012340">
    <property type="entry name" value="NA-bd_OB-fold"/>
</dbReference>
<evidence type="ECO:0000256" key="7">
    <source>
        <dbReference type="ARBA" id="ARBA00023014"/>
    </source>
</evidence>
<dbReference type="NCBIfam" id="TIGR00089">
    <property type="entry name" value="MiaB/RimO family radical SAM methylthiotransferase"/>
    <property type="match status" value="1"/>
</dbReference>
<comment type="cofactor">
    <cofactor evidence="8">
        <name>[4Fe-4S] cluster</name>
        <dbReference type="ChEBI" id="CHEBI:49883"/>
    </cofactor>
    <text evidence="8">Binds 2 [4Fe-4S] clusters. One cluster is coordinated with 3 cysteines and an exchangeable S-adenosyl-L-methionine.</text>
</comment>
<dbReference type="EMBL" id="SOEG01000004">
    <property type="protein sequence ID" value="TDX52931.1"/>
    <property type="molecule type" value="Genomic_DNA"/>
</dbReference>
<dbReference type="InterPro" id="IPR006638">
    <property type="entry name" value="Elp3/MiaA/NifB-like_rSAM"/>
</dbReference>
<keyword evidence="5 8" id="KW-0479">Metal-binding</keyword>
<feature type="binding site" evidence="8">
    <location>
        <position position="162"/>
    </location>
    <ligand>
        <name>[4Fe-4S] cluster</name>
        <dbReference type="ChEBI" id="CHEBI:49883"/>
        <label>2</label>
        <note>4Fe-4S-S-AdoMet</note>
    </ligand>
</feature>
<keyword evidence="12" id="KW-0689">Ribosomal protein</keyword>
<keyword evidence="2 8" id="KW-0963">Cytoplasm</keyword>
<dbReference type="PANTHER" id="PTHR43837:SF1">
    <property type="entry name" value="RIBOSOMAL PROTEIN US12 METHYLTHIOTRANSFERASE RIMO"/>
    <property type="match status" value="1"/>
</dbReference>
<proteinExistence type="inferred from homology"/>
<dbReference type="Gene3D" id="2.40.50.140">
    <property type="entry name" value="Nucleic acid-binding proteins"/>
    <property type="match status" value="1"/>
</dbReference>
<dbReference type="NCBIfam" id="TIGR01574">
    <property type="entry name" value="miaB-methiolase"/>
    <property type="match status" value="1"/>
</dbReference>
<dbReference type="PROSITE" id="PS50926">
    <property type="entry name" value="TRAM"/>
    <property type="match status" value="1"/>
</dbReference>
<dbReference type="Pfam" id="PF00919">
    <property type="entry name" value="UPF0004"/>
    <property type="match status" value="1"/>
</dbReference>